<reference evidence="2" key="1">
    <citation type="submission" date="2020-02" db="EMBL/GenBank/DDBJ databases">
        <authorList>
            <person name="Meier V. D."/>
        </authorList>
    </citation>
    <scope>NUCLEOTIDE SEQUENCE</scope>
    <source>
        <strain evidence="2">AVDCRST_MAG56</strain>
    </source>
</reference>
<gene>
    <name evidence="2" type="ORF">AVDCRST_MAG56-590</name>
</gene>
<feature type="compositionally biased region" description="Basic residues" evidence="1">
    <location>
        <begin position="1"/>
        <end position="11"/>
    </location>
</feature>
<proteinExistence type="predicted"/>
<evidence type="ECO:0000313" key="2">
    <source>
        <dbReference type="EMBL" id="CAA9223907.1"/>
    </source>
</evidence>
<dbReference type="EMBL" id="CADCTQ010000055">
    <property type="protein sequence ID" value="CAA9223907.1"/>
    <property type="molecule type" value="Genomic_DNA"/>
</dbReference>
<dbReference type="AlphaFoldDB" id="A0A6J4HHQ4"/>
<feature type="region of interest" description="Disordered" evidence="1">
    <location>
        <begin position="1"/>
        <end position="30"/>
    </location>
</feature>
<feature type="compositionally biased region" description="Basic and acidic residues" evidence="1">
    <location>
        <begin position="12"/>
        <end position="30"/>
    </location>
</feature>
<evidence type="ECO:0000256" key="1">
    <source>
        <dbReference type="SAM" id="MobiDB-lite"/>
    </source>
</evidence>
<protein>
    <submittedName>
        <fullName evidence="2">Uncharacterized protein</fullName>
    </submittedName>
</protein>
<name>A0A6J4HHQ4_9SPHI</name>
<sequence>MVVRGERRKNKTLKEDRRPEDQDSQDERMNRIWAGLRYGLETKRSKKEKGKREKGRLATGADTAFLFPFSFFIQSIRPAQILFILSSCES</sequence>
<organism evidence="2">
    <name type="scientific">uncultured Cytophagales bacterium</name>
    <dbReference type="NCBI Taxonomy" id="158755"/>
    <lineage>
        <taxon>Bacteria</taxon>
        <taxon>Pseudomonadati</taxon>
        <taxon>Bacteroidota</taxon>
        <taxon>Sphingobacteriia</taxon>
        <taxon>Sphingobacteriales</taxon>
        <taxon>environmental samples</taxon>
    </lineage>
</organism>
<accession>A0A6J4HHQ4</accession>